<name>Q69LZ9_ORYSJ</name>
<accession>Q69LZ9</accession>
<evidence type="ECO:0000313" key="1">
    <source>
        <dbReference type="EMBL" id="BAD34018.1"/>
    </source>
</evidence>
<sequence length="87" mass="9291">MHGLRIRNTLFAPIRPPIPLSLSFAHGHGILAIGAGRQSVTAIFLADENPSTLATPILSPGASQVHHARKQERGLGEVHVQWVTGTN</sequence>
<dbReference type="Proteomes" id="UP000000763">
    <property type="component" value="Chromosome 2"/>
</dbReference>
<proteinExistence type="predicted"/>
<dbReference type="AlphaFoldDB" id="Q69LZ9"/>
<gene>
    <name evidence="1" type="primary">P0453H10.14</name>
</gene>
<reference evidence="2" key="1">
    <citation type="journal article" date="2005" name="Nature">
        <title>The map-based sequence of the rice genome.</title>
        <authorList>
            <consortium name="International rice genome sequencing project (IRGSP)"/>
            <person name="Matsumoto T."/>
            <person name="Wu J."/>
            <person name="Kanamori H."/>
            <person name="Katayose Y."/>
            <person name="Fujisawa M."/>
            <person name="Namiki N."/>
            <person name="Mizuno H."/>
            <person name="Yamamoto K."/>
            <person name="Antonio B.A."/>
            <person name="Baba T."/>
            <person name="Sakata K."/>
            <person name="Nagamura Y."/>
            <person name="Aoki H."/>
            <person name="Arikawa K."/>
            <person name="Arita K."/>
            <person name="Bito T."/>
            <person name="Chiden Y."/>
            <person name="Fujitsuka N."/>
            <person name="Fukunaka R."/>
            <person name="Hamada M."/>
            <person name="Harada C."/>
            <person name="Hayashi A."/>
            <person name="Hijishita S."/>
            <person name="Honda M."/>
            <person name="Hosokawa S."/>
            <person name="Ichikawa Y."/>
            <person name="Idonuma A."/>
            <person name="Iijima M."/>
            <person name="Ikeda M."/>
            <person name="Ikeno M."/>
            <person name="Ito K."/>
            <person name="Ito S."/>
            <person name="Ito T."/>
            <person name="Ito Y."/>
            <person name="Ito Y."/>
            <person name="Iwabuchi A."/>
            <person name="Kamiya K."/>
            <person name="Karasawa W."/>
            <person name="Kurita K."/>
            <person name="Katagiri S."/>
            <person name="Kikuta A."/>
            <person name="Kobayashi H."/>
            <person name="Kobayashi N."/>
            <person name="Machita K."/>
            <person name="Maehara T."/>
            <person name="Masukawa M."/>
            <person name="Mizubayashi T."/>
            <person name="Mukai Y."/>
            <person name="Nagasaki H."/>
            <person name="Nagata Y."/>
            <person name="Naito S."/>
            <person name="Nakashima M."/>
            <person name="Nakama Y."/>
            <person name="Nakamichi Y."/>
            <person name="Nakamura M."/>
            <person name="Meguro A."/>
            <person name="Negishi M."/>
            <person name="Ohta I."/>
            <person name="Ohta T."/>
            <person name="Okamoto M."/>
            <person name="Ono N."/>
            <person name="Saji S."/>
            <person name="Sakaguchi M."/>
            <person name="Sakai K."/>
            <person name="Shibata M."/>
            <person name="Shimokawa T."/>
            <person name="Song J."/>
            <person name="Takazaki Y."/>
            <person name="Terasawa K."/>
            <person name="Tsugane M."/>
            <person name="Tsuji K."/>
            <person name="Ueda S."/>
            <person name="Waki K."/>
            <person name="Yamagata H."/>
            <person name="Yamamoto M."/>
            <person name="Yamamoto S."/>
            <person name="Yamane H."/>
            <person name="Yoshiki S."/>
            <person name="Yoshihara R."/>
            <person name="Yukawa K."/>
            <person name="Zhong H."/>
            <person name="Yano M."/>
            <person name="Yuan Q."/>
            <person name="Ouyang S."/>
            <person name="Liu J."/>
            <person name="Jones K.M."/>
            <person name="Gansberger K."/>
            <person name="Moffat K."/>
            <person name="Hill J."/>
            <person name="Bera J."/>
            <person name="Fadrosh D."/>
            <person name="Jin S."/>
            <person name="Johri S."/>
            <person name="Kim M."/>
            <person name="Overton L."/>
            <person name="Reardon M."/>
            <person name="Tsitrin T."/>
            <person name="Vuong H."/>
            <person name="Weaver B."/>
            <person name="Ciecko A."/>
            <person name="Tallon L."/>
            <person name="Jackson J."/>
            <person name="Pai G."/>
            <person name="Aken S.V."/>
            <person name="Utterback T."/>
            <person name="Reidmuller S."/>
            <person name="Feldblyum T."/>
            <person name="Hsiao J."/>
            <person name="Zismann V."/>
            <person name="Iobst S."/>
            <person name="de Vazeille A.R."/>
            <person name="Buell C.R."/>
            <person name="Ying K."/>
            <person name="Li Y."/>
            <person name="Lu T."/>
            <person name="Huang Y."/>
            <person name="Zhao Q."/>
            <person name="Feng Q."/>
            <person name="Zhang L."/>
            <person name="Zhu J."/>
            <person name="Weng Q."/>
            <person name="Mu J."/>
            <person name="Lu Y."/>
            <person name="Fan D."/>
            <person name="Liu Y."/>
            <person name="Guan J."/>
            <person name="Zhang Y."/>
            <person name="Yu S."/>
            <person name="Liu X."/>
            <person name="Zhang Y."/>
            <person name="Hong G."/>
            <person name="Han B."/>
            <person name="Choisne N."/>
            <person name="Demange N."/>
            <person name="Orjeda G."/>
            <person name="Samain S."/>
            <person name="Cattolico L."/>
            <person name="Pelletier E."/>
            <person name="Couloux A."/>
            <person name="Segurens B."/>
            <person name="Wincker P."/>
            <person name="D'Hont A."/>
            <person name="Scarpelli C."/>
            <person name="Weissenbach J."/>
            <person name="Salanoubat M."/>
            <person name="Quetier F."/>
            <person name="Yu Y."/>
            <person name="Kim H.R."/>
            <person name="Rambo T."/>
            <person name="Currie J."/>
            <person name="Collura K."/>
            <person name="Luo M."/>
            <person name="Yang T."/>
            <person name="Ammiraju J.S.S."/>
            <person name="Engler F."/>
            <person name="Soderlund C."/>
            <person name="Wing R.A."/>
            <person name="Palmer L.E."/>
            <person name="de la Bastide M."/>
            <person name="Spiegel L."/>
            <person name="Nascimento L."/>
            <person name="Zutavern T."/>
            <person name="O'Shaughnessy A."/>
            <person name="Dike S."/>
            <person name="Dedhia N."/>
            <person name="Preston R."/>
            <person name="Balija V."/>
            <person name="McCombie W.R."/>
            <person name="Chow T."/>
            <person name="Chen H."/>
            <person name="Chung M."/>
            <person name="Chen C."/>
            <person name="Shaw J."/>
            <person name="Wu H."/>
            <person name="Hsiao K."/>
            <person name="Chao Y."/>
            <person name="Chu M."/>
            <person name="Cheng C."/>
            <person name="Hour A."/>
            <person name="Lee P."/>
            <person name="Lin S."/>
            <person name="Lin Y."/>
            <person name="Liou J."/>
            <person name="Liu S."/>
            <person name="Hsing Y."/>
            <person name="Raghuvanshi S."/>
            <person name="Mohanty A."/>
            <person name="Bharti A.K."/>
            <person name="Gaur A."/>
            <person name="Gupta V."/>
            <person name="Kumar D."/>
            <person name="Ravi V."/>
            <person name="Vij S."/>
            <person name="Kapur A."/>
            <person name="Khurana P."/>
            <person name="Khurana P."/>
            <person name="Khurana J.P."/>
            <person name="Tyagi A.K."/>
            <person name="Gaikwad K."/>
            <person name="Singh A."/>
            <person name="Dalal V."/>
            <person name="Srivastava S."/>
            <person name="Dixit A."/>
            <person name="Pal A.K."/>
            <person name="Ghazi I.A."/>
            <person name="Yadav M."/>
            <person name="Pandit A."/>
            <person name="Bhargava A."/>
            <person name="Sureshbabu K."/>
            <person name="Batra K."/>
            <person name="Sharma T.R."/>
            <person name="Mohapatra T."/>
            <person name="Singh N.K."/>
            <person name="Messing J."/>
            <person name="Nelson A.B."/>
            <person name="Fuks G."/>
            <person name="Kavchok S."/>
            <person name="Keizer G."/>
            <person name="Linton E."/>
            <person name="Llaca V."/>
            <person name="Song R."/>
            <person name="Tanyolac B."/>
            <person name="Young S."/>
            <person name="Ho-Il K."/>
            <person name="Hahn J.H."/>
            <person name="Sangsakoo G."/>
            <person name="Vanavichit A."/>
            <person name="de Mattos Luiz.A.T."/>
            <person name="Zimmer P.D."/>
            <person name="Malone G."/>
            <person name="Dellagostin O."/>
            <person name="de Oliveira A.C."/>
            <person name="Bevan M."/>
            <person name="Bancroft I."/>
            <person name="Minx P."/>
            <person name="Cordum H."/>
            <person name="Wilson R."/>
            <person name="Cheng Z."/>
            <person name="Jin W."/>
            <person name="Jiang J."/>
            <person name="Leong S.A."/>
            <person name="Iwama H."/>
            <person name="Gojobori T."/>
            <person name="Itoh T."/>
            <person name="Niimura Y."/>
            <person name="Fujii Y."/>
            <person name="Habara T."/>
            <person name="Sakai H."/>
            <person name="Sato Y."/>
            <person name="Wilson G."/>
            <person name="Kumar K."/>
            <person name="McCouch S."/>
            <person name="Juretic N."/>
            <person name="Hoen D."/>
            <person name="Wright S."/>
            <person name="Bruskiewich R."/>
            <person name="Bureau T."/>
            <person name="Miyao A."/>
            <person name="Hirochika H."/>
            <person name="Nishikawa T."/>
            <person name="Kadowaki K."/>
            <person name="Sugiura M."/>
            <person name="Burr B."/>
            <person name="Sasaki T."/>
        </authorList>
    </citation>
    <scope>NUCLEOTIDE SEQUENCE [LARGE SCALE GENOMIC DNA]</scope>
    <source>
        <strain evidence="2">cv. Nipponbare</strain>
    </source>
</reference>
<reference evidence="2" key="2">
    <citation type="journal article" date="2008" name="Nucleic Acids Res.">
        <title>The rice annotation project database (RAP-DB): 2008 update.</title>
        <authorList>
            <consortium name="The rice annotation project (RAP)"/>
        </authorList>
    </citation>
    <scope>GENOME REANNOTATION</scope>
    <source>
        <strain evidence="2">cv. Nipponbare</strain>
    </source>
</reference>
<protein>
    <submittedName>
        <fullName evidence="1">Uncharacterized protein</fullName>
    </submittedName>
</protein>
<dbReference type="EMBL" id="AP005785">
    <property type="protein sequence ID" value="BAD34018.1"/>
    <property type="molecule type" value="Genomic_DNA"/>
</dbReference>
<evidence type="ECO:0000313" key="2">
    <source>
        <dbReference type="Proteomes" id="UP000000763"/>
    </source>
</evidence>
<organism evidence="1 2">
    <name type="scientific">Oryza sativa subsp. japonica</name>
    <name type="common">Rice</name>
    <dbReference type="NCBI Taxonomy" id="39947"/>
    <lineage>
        <taxon>Eukaryota</taxon>
        <taxon>Viridiplantae</taxon>
        <taxon>Streptophyta</taxon>
        <taxon>Embryophyta</taxon>
        <taxon>Tracheophyta</taxon>
        <taxon>Spermatophyta</taxon>
        <taxon>Magnoliopsida</taxon>
        <taxon>Liliopsida</taxon>
        <taxon>Poales</taxon>
        <taxon>Poaceae</taxon>
        <taxon>BOP clade</taxon>
        <taxon>Oryzoideae</taxon>
        <taxon>Oryzeae</taxon>
        <taxon>Oryzinae</taxon>
        <taxon>Oryza</taxon>
        <taxon>Oryza sativa</taxon>
    </lineage>
</organism>